<feature type="transmembrane region" description="Helical" evidence="7">
    <location>
        <begin position="424"/>
        <end position="446"/>
    </location>
</feature>
<feature type="transmembrane region" description="Helical" evidence="7">
    <location>
        <begin position="155"/>
        <end position="175"/>
    </location>
</feature>
<evidence type="ECO:0000256" key="4">
    <source>
        <dbReference type="ARBA" id="ARBA00022989"/>
    </source>
</evidence>
<feature type="transmembrane region" description="Helical" evidence="7">
    <location>
        <begin position="458"/>
        <end position="481"/>
    </location>
</feature>
<comment type="subcellular location">
    <subcellularLocation>
        <location evidence="1">Membrane</location>
        <topology evidence="1">Multi-pass membrane protein</topology>
    </subcellularLocation>
</comment>
<reference evidence="9 10" key="1">
    <citation type="journal article" date="2024" name="J. Plant Pathol.">
        <title>Sequence and assembly of the genome of Seiridium unicorne, isolate CBS 538.82, causal agent of cypress canker disease.</title>
        <authorList>
            <person name="Scali E."/>
            <person name="Rocca G.D."/>
            <person name="Danti R."/>
            <person name="Garbelotto M."/>
            <person name="Barberini S."/>
            <person name="Baroncelli R."/>
            <person name="Emiliani G."/>
        </authorList>
    </citation>
    <scope>NUCLEOTIDE SEQUENCE [LARGE SCALE GENOMIC DNA]</scope>
    <source>
        <strain evidence="9 10">BM-138-508</strain>
    </source>
</reference>
<feature type="transmembrane region" description="Helical" evidence="7">
    <location>
        <begin position="187"/>
        <end position="208"/>
    </location>
</feature>
<feature type="transmembrane region" description="Helical" evidence="7">
    <location>
        <begin position="129"/>
        <end position="149"/>
    </location>
</feature>
<dbReference type="InterPro" id="IPR036259">
    <property type="entry name" value="MFS_trans_sf"/>
</dbReference>
<accession>A0ABR2UFA2</accession>
<feature type="region of interest" description="Disordered" evidence="6">
    <location>
        <begin position="1"/>
        <end position="47"/>
    </location>
</feature>
<feature type="transmembrane region" description="Helical" evidence="7">
    <location>
        <begin position="220"/>
        <end position="239"/>
    </location>
</feature>
<dbReference type="SUPFAM" id="SSF103473">
    <property type="entry name" value="MFS general substrate transporter"/>
    <property type="match status" value="1"/>
</dbReference>
<feature type="transmembrane region" description="Helical" evidence="7">
    <location>
        <begin position="536"/>
        <end position="554"/>
    </location>
</feature>
<keyword evidence="3 7" id="KW-0812">Transmembrane</keyword>
<dbReference type="PANTHER" id="PTHR23501:SF193">
    <property type="entry name" value="MULTIDRUG TRANSPORTER, PUTATIVE (AFU_ORTHOLOGUE AFUA_8G00940)-RELATED"/>
    <property type="match status" value="1"/>
</dbReference>
<feature type="compositionally biased region" description="Polar residues" evidence="6">
    <location>
        <begin position="1"/>
        <end position="15"/>
    </location>
</feature>
<dbReference type="PANTHER" id="PTHR23501">
    <property type="entry name" value="MAJOR FACILITATOR SUPERFAMILY"/>
    <property type="match status" value="1"/>
</dbReference>
<feature type="domain" description="Major facilitator superfamily (MFS) profile" evidence="8">
    <location>
        <begin position="65"/>
        <end position="559"/>
    </location>
</feature>
<evidence type="ECO:0000256" key="7">
    <source>
        <dbReference type="SAM" id="Phobius"/>
    </source>
</evidence>
<proteinExistence type="inferred from homology"/>
<evidence type="ECO:0000259" key="8">
    <source>
        <dbReference type="PROSITE" id="PS50850"/>
    </source>
</evidence>
<evidence type="ECO:0000313" key="9">
    <source>
        <dbReference type="EMBL" id="KAK9413315.1"/>
    </source>
</evidence>
<name>A0ABR2UFA2_9PEZI</name>
<organism evidence="9 10">
    <name type="scientific">Seiridium unicorne</name>
    <dbReference type="NCBI Taxonomy" id="138068"/>
    <lineage>
        <taxon>Eukaryota</taxon>
        <taxon>Fungi</taxon>
        <taxon>Dikarya</taxon>
        <taxon>Ascomycota</taxon>
        <taxon>Pezizomycotina</taxon>
        <taxon>Sordariomycetes</taxon>
        <taxon>Xylariomycetidae</taxon>
        <taxon>Amphisphaeriales</taxon>
        <taxon>Sporocadaceae</taxon>
        <taxon>Seiridium</taxon>
    </lineage>
</organism>
<evidence type="ECO:0000256" key="3">
    <source>
        <dbReference type="ARBA" id="ARBA00022692"/>
    </source>
</evidence>
<feature type="transmembrane region" description="Helical" evidence="7">
    <location>
        <begin position="260"/>
        <end position="282"/>
    </location>
</feature>
<evidence type="ECO:0000313" key="10">
    <source>
        <dbReference type="Proteomes" id="UP001408356"/>
    </source>
</evidence>
<dbReference type="EMBL" id="JARVKF010000440">
    <property type="protein sequence ID" value="KAK9413315.1"/>
    <property type="molecule type" value="Genomic_DNA"/>
</dbReference>
<dbReference type="InterPro" id="IPR011701">
    <property type="entry name" value="MFS"/>
</dbReference>
<keyword evidence="10" id="KW-1185">Reference proteome</keyword>
<dbReference type="InterPro" id="IPR020846">
    <property type="entry name" value="MFS_dom"/>
</dbReference>
<dbReference type="Gene3D" id="1.20.1250.20">
    <property type="entry name" value="MFS general substrate transporter like domains"/>
    <property type="match status" value="2"/>
</dbReference>
<feature type="transmembrane region" description="Helical" evidence="7">
    <location>
        <begin position="394"/>
        <end position="412"/>
    </location>
</feature>
<feature type="transmembrane region" description="Helical" evidence="7">
    <location>
        <begin position="62"/>
        <end position="87"/>
    </location>
</feature>
<dbReference type="Pfam" id="PF07690">
    <property type="entry name" value="MFS_1"/>
    <property type="match status" value="1"/>
</dbReference>
<feature type="compositionally biased region" description="Basic and acidic residues" evidence="6">
    <location>
        <begin position="16"/>
        <end position="28"/>
    </location>
</feature>
<comment type="caution">
    <text evidence="9">The sequence shown here is derived from an EMBL/GenBank/DDBJ whole genome shotgun (WGS) entry which is preliminary data.</text>
</comment>
<evidence type="ECO:0000256" key="2">
    <source>
        <dbReference type="ARBA" id="ARBA00007520"/>
    </source>
</evidence>
<sequence length="570" mass="60889">MLEYELSQTPSQSAESLDRRDEARRDDQPSQASRYIEASTQTDPEKENALREASPFLSGFKLAAVVIGTTLVIFLIMLDVSIISTAVPRITSEFHALDDVGWYAAVYQLASSSFQPLTGKFYTHFSSKWTFIIFVLIFEAGSLVCGVATSSSMFIGGRAIAGIGGSGLINGGLTIISGTVPVERRALFTSIMMGFGQLGLISGPLIGGALTEYSTWRWCFYMNLPIGFAALALLVSIHVPDITAKAPFNKELIRKVIPQLDLIGFALFVPAALMFLLALQWGGNDYPWNSPVVICLFWGAGFAAIAFVFWERRVGEKAMIPGSILRDRVAMCSAVQGMFLLGTVFTASYYFPMYFQAVKGAGPTMSGVDLLPSILSQLCTTVLSGYLTTRLGYYLPWPIAAGVLSAIGNGLVSTFTPTTTTGQWIGYQILLGAGRGAGMQMAMIAIQNNLPGRQIPVGIAFQVFCQNIMGACLLSIASVIFTQSLAAELPRLAPSVTPAAASAAGGSASAVRGLLPEGSPELEGLLEAFSIGVDRVFYMLSALSVVSFIAAWGMGWKDTRKRANAGKGSA</sequence>
<evidence type="ECO:0000256" key="1">
    <source>
        <dbReference type="ARBA" id="ARBA00004141"/>
    </source>
</evidence>
<dbReference type="Proteomes" id="UP001408356">
    <property type="component" value="Unassembled WGS sequence"/>
</dbReference>
<gene>
    <name evidence="9" type="ORF">SUNI508_02514</name>
</gene>
<dbReference type="PROSITE" id="PS50850">
    <property type="entry name" value="MFS"/>
    <property type="match status" value="1"/>
</dbReference>
<comment type="similarity">
    <text evidence="2">Belongs to the major facilitator superfamily. TCR/Tet family.</text>
</comment>
<feature type="compositionally biased region" description="Polar residues" evidence="6">
    <location>
        <begin position="29"/>
        <end position="42"/>
    </location>
</feature>
<dbReference type="CDD" id="cd17502">
    <property type="entry name" value="MFS_Azr1_MDR_like"/>
    <property type="match status" value="1"/>
</dbReference>
<keyword evidence="4 7" id="KW-1133">Transmembrane helix</keyword>
<keyword evidence="5 7" id="KW-0472">Membrane</keyword>
<protein>
    <recommendedName>
        <fullName evidence="8">Major facilitator superfamily (MFS) profile domain-containing protein</fullName>
    </recommendedName>
</protein>
<feature type="transmembrane region" description="Helical" evidence="7">
    <location>
        <begin position="329"/>
        <end position="350"/>
    </location>
</feature>
<feature type="transmembrane region" description="Helical" evidence="7">
    <location>
        <begin position="370"/>
        <end position="387"/>
    </location>
</feature>
<evidence type="ECO:0000256" key="5">
    <source>
        <dbReference type="ARBA" id="ARBA00023136"/>
    </source>
</evidence>
<evidence type="ECO:0000256" key="6">
    <source>
        <dbReference type="SAM" id="MobiDB-lite"/>
    </source>
</evidence>
<feature type="transmembrane region" description="Helical" evidence="7">
    <location>
        <begin position="288"/>
        <end position="309"/>
    </location>
</feature>